<keyword evidence="1" id="KW-0472">Membrane</keyword>
<sequence>MKLKCVQILLKGEGGVLFVQIKLYVVQWTVKLAYQNHFFTMKKQNIGLKITNIHPWRFLINLVKNVFLIVCVDIHLKWDLILLVKIDGALTVLIKNYVVINFVILVIINHLHLIQKQYFGLIKMIVIQEKYLKNLVKNICLIVCVDIYLKYNYVVFHWINGVLIVVVILYVIKKIVILVIKNPLRHIQNHFIGRMKMIVVQEMFSRVHIKNINLCVKMVTNLNQC</sequence>
<organism evidence="2 3">
    <name type="scientific">Cotonvirus japonicus</name>
    <dbReference type="NCBI Taxonomy" id="2811091"/>
    <lineage>
        <taxon>Viruses</taxon>
        <taxon>Varidnaviria</taxon>
        <taxon>Bamfordvirae</taxon>
        <taxon>Nucleocytoviricota</taxon>
        <taxon>Megaviricetes</taxon>
        <taxon>Imitervirales</taxon>
        <taxon>Mimiviridae</taxon>
        <taxon>Megamimivirinae</taxon>
        <taxon>Cotonvirus</taxon>
        <taxon>Cotonvirus japonicum</taxon>
    </lineage>
</organism>
<evidence type="ECO:0000313" key="2">
    <source>
        <dbReference type="EMBL" id="BCS83463.1"/>
    </source>
</evidence>
<accession>A0ABM7NTG6</accession>
<dbReference type="GeneID" id="80558668"/>
<reference evidence="2 3" key="1">
    <citation type="submission" date="2021-02" db="EMBL/GenBank/DDBJ databases">
        <title>Cotonvirus japonicus, which uses Golgi apparatus of host cells for its virion factory, phylogenetically links tailed tupanvirus and icosahedral mimivirus.</title>
        <authorList>
            <person name="Takahashi H."/>
            <person name="Fukaya S."/>
            <person name="Song C."/>
            <person name="Murata K."/>
            <person name="Takemura M."/>
        </authorList>
    </citation>
    <scope>NUCLEOTIDE SEQUENCE [LARGE SCALE GENOMIC DNA]</scope>
</reference>
<dbReference type="RefSeq" id="YP_010842071.1">
    <property type="nucleotide sequence ID" value="NC_079139.1"/>
</dbReference>
<name>A0ABM7NTG6_9VIRU</name>
<feature type="transmembrane region" description="Helical" evidence="1">
    <location>
        <begin position="157"/>
        <end position="180"/>
    </location>
</feature>
<keyword evidence="3" id="KW-1185">Reference proteome</keyword>
<proteinExistence type="predicted"/>
<keyword evidence="1" id="KW-0812">Transmembrane</keyword>
<evidence type="ECO:0000256" key="1">
    <source>
        <dbReference type="SAM" id="Phobius"/>
    </source>
</evidence>
<dbReference type="Proteomes" id="UP001321479">
    <property type="component" value="Segment"/>
</dbReference>
<keyword evidence="1" id="KW-1133">Transmembrane helix</keyword>
<dbReference type="EMBL" id="AP024483">
    <property type="protein sequence ID" value="BCS83463.1"/>
    <property type="molecule type" value="Genomic_DNA"/>
</dbReference>
<evidence type="ECO:0000313" key="3">
    <source>
        <dbReference type="Proteomes" id="UP001321479"/>
    </source>
</evidence>
<protein>
    <recommendedName>
        <fullName evidence="4">Transmembrane protein</fullName>
    </recommendedName>
</protein>
<evidence type="ECO:0008006" key="4">
    <source>
        <dbReference type="Google" id="ProtNLM"/>
    </source>
</evidence>
<feature type="transmembrane region" description="Helical" evidence="1">
    <location>
        <begin position="96"/>
        <end position="114"/>
    </location>
</feature>